<reference evidence="2" key="1">
    <citation type="submission" date="2022-07" db="EMBL/GenBank/DDBJ databases">
        <title>Phylogenomic reconstructions and comparative analyses of Kickxellomycotina fungi.</title>
        <authorList>
            <person name="Reynolds N.K."/>
            <person name="Stajich J.E."/>
            <person name="Barry K."/>
            <person name="Grigoriev I.V."/>
            <person name="Crous P."/>
            <person name="Smith M.E."/>
        </authorList>
    </citation>
    <scope>NUCLEOTIDE SEQUENCE</scope>
    <source>
        <strain evidence="2">RSA 567</strain>
    </source>
</reference>
<sequence>MTNFAKPSYPRPDDAGRYNPEFVVPSGIYHQPVESGHWQLQDCLVCPEKRHELYGFNNNAIYKYNTRTRHVDTITSKYSFIPVSLNIGFDHAVITGNRGELSVINLHSKVGKSVRMGATINNCIGFSHDPLYMTPQEQRNTTPHLLVSSNDRSIRILSFPDLVPMGKITMPQAVNHTAVSPDGRLMVTVSDDDTVKVFDIRGSTYTMVQTLNTGHQASYSCNWNRLSDQFAVATAQGYVDVYDIRFPRKLAQIRSTELEKYINVVDTRNFEEVQRIRVGEDRDPITGVTFSPDGSTLYAGMRHRILEYDVNTLDRCRFGTTSLA</sequence>
<dbReference type="EMBL" id="JANBQB010000108">
    <property type="protein sequence ID" value="KAJ1981896.1"/>
    <property type="molecule type" value="Genomic_DNA"/>
</dbReference>
<proteinExistence type="predicted"/>
<dbReference type="AlphaFoldDB" id="A0A9W8EDD0"/>
<dbReference type="PANTHER" id="PTHR43991:SF9">
    <property type="entry name" value="DUF2415 DOMAIN-CONTAINING PROTEIN"/>
    <property type="match status" value="1"/>
</dbReference>
<gene>
    <name evidence="2" type="ORF">H4R34_001898</name>
</gene>
<evidence type="ECO:0000313" key="2">
    <source>
        <dbReference type="EMBL" id="KAJ1981896.1"/>
    </source>
</evidence>
<protein>
    <recommendedName>
        <fullName evidence="4">DUF2415 domain-containing protein</fullName>
    </recommendedName>
</protein>
<evidence type="ECO:0000256" key="1">
    <source>
        <dbReference type="PROSITE-ProRule" id="PRU00221"/>
    </source>
</evidence>
<dbReference type="Gene3D" id="2.130.10.10">
    <property type="entry name" value="YVTN repeat-like/Quinoprotein amine dehydrogenase"/>
    <property type="match status" value="1"/>
</dbReference>
<keyword evidence="1" id="KW-0853">WD repeat</keyword>
<dbReference type="InterPro" id="IPR015943">
    <property type="entry name" value="WD40/YVTN_repeat-like_dom_sf"/>
</dbReference>
<dbReference type="PROSITE" id="PS50082">
    <property type="entry name" value="WD_REPEATS_2"/>
    <property type="match status" value="1"/>
</dbReference>
<dbReference type="SMART" id="SM00320">
    <property type="entry name" value="WD40"/>
    <property type="match status" value="4"/>
</dbReference>
<name>A0A9W8EDD0_9FUNG</name>
<keyword evidence="3" id="KW-1185">Reference proteome</keyword>
<accession>A0A9W8EDD0</accession>
<dbReference type="InterPro" id="IPR001680">
    <property type="entry name" value="WD40_rpt"/>
</dbReference>
<dbReference type="Pfam" id="PF00400">
    <property type="entry name" value="WD40"/>
    <property type="match status" value="1"/>
</dbReference>
<dbReference type="OrthoDB" id="64353at2759"/>
<dbReference type="PANTHER" id="PTHR43991">
    <property type="entry name" value="WD REPEAT PROTEIN (AFU_ORTHOLOGUE AFUA_8G05640)-RELATED"/>
    <property type="match status" value="1"/>
</dbReference>
<dbReference type="InterPro" id="IPR036322">
    <property type="entry name" value="WD40_repeat_dom_sf"/>
</dbReference>
<dbReference type="SUPFAM" id="SSF50978">
    <property type="entry name" value="WD40 repeat-like"/>
    <property type="match status" value="1"/>
</dbReference>
<organism evidence="2 3">
    <name type="scientific">Dimargaris verticillata</name>
    <dbReference type="NCBI Taxonomy" id="2761393"/>
    <lineage>
        <taxon>Eukaryota</taxon>
        <taxon>Fungi</taxon>
        <taxon>Fungi incertae sedis</taxon>
        <taxon>Zoopagomycota</taxon>
        <taxon>Kickxellomycotina</taxon>
        <taxon>Dimargaritomycetes</taxon>
        <taxon>Dimargaritales</taxon>
        <taxon>Dimargaritaceae</taxon>
        <taxon>Dimargaris</taxon>
    </lineage>
</organism>
<evidence type="ECO:0008006" key="4">
    <source>
        <dbReference type="Google" id="ProtNLM"/>
    </source>
</evidence>
<evidence type="ECO:0000313" key="3">
    <source>
        <dbReference type="Proteomes" id="UP001151582"/>
    </source>
</evidence>
<dbReference type="Proteomes" id="UP001151582">
    <property type="component" value="Unassembled WGS sequence"/>
</dbReference>
<comment type="caution">
    <text evidence="2">The sequence shown here is derived from an EMBL/GenBank/DDBJ whole genome shotgun (WGS) entry which is preliminary data.</text>
</comment>
<feature type="repeat" description="WD" evidence="1">
    <location>
        <begin position="174"/>
        <end position="208"/>
    </location>
</feature>